<dbReference type="SUPFAM" id="SSF52374">
    <property type="entry name" value="Nucleotidylyl transferase"/>
    <property type="match status" value="1"/>
</dbReference>
<protein>
    <recommendedName>
        <fullName evidence="11">Nondiscriminating glutamyl-tRNA synthetase EARS2, mitochondrial</fullName>
        <ecNumber evidence="3">6.1.1.17</ecNumber>
        <ecNumber evidence="10">6.1.1.24</ecNumber>
    </recommendedName>
    <alternativeName>
        <fullName evidence="13">Glutamate--tRNA(Gln) ligase EARS2, mitochondrial</fullName>
    </alternativeName>
    <alternativeName>
        <fullName evidence="9">Glutamyl-tRNA synthetase</fullName>
    </alternativeName>
    <alternativeName>
        <fullName evidence="12">Mitochondrial glutamyl-tRNA synthetase</fullName>
    </alternativeName>
</protein>
<comment type="function">
    <text evidence="17">Non-discriminating glutamyl-tRNA synthetase that catalyzes aminoacylation of both mitochondrial tRNA(Glu) and tRNA(Gln) and participates in RNA aminoacylation for mitochondrial protein translation. Attachs glutamate to tRNA(Glu) or tRNA(Gln) in a two-step reaction: glutamate is first activated by ATP to form Glu-AMP and then transferred to the acceptor end of tRNA(Glu) or tRNA(Gln). In vitro, cytoplasmic tRNA(Gln) is slightly glutamylated, but with low activity.</text>
</comment>
<evidence type="ECO:0000313" key="21">
    <source>
        <dbReference type="Ensembl" id="ENSRFEP00010021429.1"/>
    </source>
</evidence>
<evidence type="ECO:0000256" key="5">
    <source>
        <dbReference type="ARBA" id="ARBA00022741"/>
    </source>
</evidence>
<evidence type="ECO:0000256" key="9">
    <source>
        <dbReference type="ARBA" id="ARBA00030865"/>
    </source>
</evidence>
<dbReference type="NCBIfam" id="TIGR00464">
    <property type="entry name" value="gltX_bact"/>
    <property type="match status" value="1"/>
</dbReference>
<dbReference type="InParanoid" id="A0A671FCC1"/>
<dbReference type="Proteomes" id="UP000472240">
    <property type="component" value="Unplaced"/>
</dbReference>
<dbReference type="PANTHER" id="PTHR43311:SF2">
    <property type="entry name" value="GLUTAMATE--TRNA LIGASE, MITOCHONDRIAL-RELATED"/>
    <property type="match status" value="1"/>
</dbReference>
<evidence type="ECO:0000256" key="7">
    <source>
        <dbReference type="ARBA" id="ARBA00022917"/>
    </source>
</evidence>
<dbReference type="SUPFAM" id="SSF48163">
    <property type="entry name" value="An anticodon-binding domain of class I aminoacyl-tRNA synthetases"/>
    <property type="match status" value="1"/>
</dbReference>
<evidence type="ECO:0000259" key="19">
    <source>
        <dbReference type="Pfam" id="PF00749"/>
    </source>
</evidence>
<dbReference type="GO" id="GO:0070127">
    <property type="term" value="P:tRNA aminoacylation for mitochondrial protein translation"/>
    <property type="evidence" value="ECO:0007669"/>
    <property type="project" value="Ensembl"/>
</dbReference>
<dbReference type="PANTHER" id="PTHR43311">
    <property type="entry name" value="GLUTAMATE--TRNA LIGASE"/>
    <property type="match status" value="1"/>
</dbReference>
<evidence type="ECO:0000256" key="12">
    <source>
        <dbReference type="ARBA" id="ARBA00044251"/>
    </source>
</evidence>
<evidence type="ECO:0000256" key="14">
    <source>
        <dbReference type="ARBA" id="ARBA00047366"/>
    </source>
</evidence>
<feature type="domain" description="Aminoacyl-tRNA synthetase class I anticodon-binding" evidence="20">
    <location>
        <begin position="374"/>
        <end position="498"/>
    </location>
</feature>
<dbReference type="InterPro" id="IPR008925">
    <property type="entry name" value="aa_tRNA-synth_I_cd-bd_sf"/>
</dbReference>
<dbReference type="EC" id="6.1.1.17" evidence="3"/>
<keyword evidence="6 18" id="KW-0067">ATP-binding</keyword>
<proteinExistence type="inferred from homology"/>
<comment type="catalytic activity">
    <reaction evidence="15">
        <text>tRNA(Glx) + L-glutamate + ATP = L-glutamyl-tRNA(Glx) + AMP + diphosphate</text>
        <dbReference type="Rhea" id="RHEA:18397"/>
        <dbReference type="Rhea" id="RHEA-COMP:9713"/>
        <dbReference type="Rhea" id="RHEA-COMP:9716"/>
        <dbReference type="ChEBI" id="CHEBI:29985"/>
        <dbReference type="ChEBI" id="CHEBI:30616"/>
        <dbReference type="ChEBI" id="CHEBI:33019"/>
        <dbReference type="ChEBI" id="CHEBI:78442"/>
        <dbReference type="ChEBI" id="CHEBI:78520"/>
        <dbReference type="ChEBI" id="CHEBI:456215"/>
        <dbReference type="EC" id="6.1.1.24"/>
    </reaction>
    <physiologicalReaction direction="left-to-right" evidence="15">
        <dbReference type="Rhea" id="RHEA:18398"/>
    </physiologicalReaction>
</comment>
<gene>
    <name evidence="21" type="primary">EARS2</name>
</gene>
<dbReference type="GeneTree" id="ENSGT00390000009759"/>
<comment type="similarity">
    <text evidence="2">Belongs to the class-I aminoacyl-tRNA synthetase family. Glutamate--tRNA ligase type 1 subfamily.</text>
</comment>
<reference evidence="21" key="2">
    <citation type="submission" date="2025-09" db="UniProtKB">
        <authorList>
            <consortium name="Ensembl"/>
        </authorList>
    </citation>
    <scope>IDENTIFICATION</scope>
</reference>
<evidence type="ECO:0000256" key="1">
    <source>
        <dbReference type="ARBA" id="ARBA00004173"/>
    </source>
</evidence>
<keyword evidence="4 18" id="KW-0436">Ligase</keyword>
<dbReference type="InterPro" id="IPR049940">
    <property type="entry name" value="GluQ/Sye"/>
</dbReference>
<keyword evidence="7 18" id="KW-0648">Protein biosynthesis</keyword>
<dbReference type="PROSITE" id="PS00178">
    <property type="entry name" value="AA_TRNA_LIGASE_I"/>
    <property type="match status" value="1"/>
</dbReference>
<keyword evidence="5 18" id="KW-0547">Nucleotide-binding</keyword>
<keyword evidence="22" id="KW-1185">Reference proteome</keyword>
<comment type="catalytic activity">
    <reaction evidence="16">
        <text>tRNA(Gln) + L-glutamate + ATP = L-glutamyl-tRNA(Gln) + AMP + diphosphate</text>
        <dbReference type="Rhea" id="RHEA:64612"/>
        <dbReference type="Rhea" id="RHEA-COMP:9662"/>
        <dbReference type="Rhea" id="RHEA-COMP:9684"/>
        <dbReference type="ChEBI" id="CHEBI:29985"/>
        <dbReference type="ChEBI" id="CHEBI:30616"/>
        <dbReference type="ChEBI" id="CHEBI:33019"/>
        <dbReference type="ChEBI" id="CHEBI:78442"/>
        <dbReference type="ChEBI" id="CHEBI:78520"/>
        <dbReference type="ChEBI" id="CHEBI:456215"/>
    </reaction>
    <physiologicalReaction direction="left-to-right" evidence="16">
        <dbReference type="Rhea" id="RHEA:64613"/>
    </physiologicalReaction>
</comment>
<dbReference type="InterPro" id="IPR001412">
    <property type="entry name" value="aa-tRNA-synth_I_CS"/>
</dbReference>
<evidence type="ECO:0000256" key="2">
    <source>
        <dbReference type="ARBA" id="ARBA00007894"/>
    </source>
</evidence>
<evidence type="ECO:0000259" key="20">
    <source>
        <dbReference type="Pfam" id="PF19269"/>
    </source>
</evidence>
<dbReference type="GO" id="GO:0005524">
    <property type="term" value="F:ATP binding"/>
    <property type="evidence" value="ECO:0007669"/>
    <property type="project" value="UniProtKB-KW"/>
</dbReference>
<dbReference type="Gene3D" id="3.40.50.620">
    <property type="entry name" value="HUPs"/>
    <property type="match status" value="1"/>
</dbReference>
<dbReference type="GO" id="GO:0004818">
    <property type="term" value="F:glutamate-tRNA ligase activity"/>
    <property type="evidence" value="ECO:0007669"/>
    <property type="project" value="UniProtKB-EC"/>
</dbReference>
<evidence type="ECO:0000256" key="18">
    <source>
        <dbReference type="RuleBase" id="RU363037"/>
    </source>
</evidence>
<dbReference type="Ensembl" id="ENSRFET00010023326.1">
    <property type="protein sequence ID" value="ENSRFEP00010021429.1"/>
    <property type="gene ID" value="ENSRFEG00010014359.1"/>
</dbReference>
<dbReference type="FunCoup" id="A0A671FCC1">
    <property type="interactions" value="1431"/>
</dbReference>
<dbReference type="GO" id="GO:0050561">
    <property type="term" value="F:glutamate-tRNA(Gln) ligase activity"/>
    <property type="evidence" value="ECO:0007669"/>
    <property type="project" value="UniProtKB-EC"/>
</dbReference>
<dbReference type="Pfam" id="PF19269">
    <property type="entry name" value="Anticodon_2"/>
    <property type="match status" value="1"/>
</dbReference>
<evidence type="ECO:0000256" key="3">
    <source>
        <dbReference type="ARBA" id="ARBA00012835"/>
    </source>
</evidence>
<evidence type="ECO:0000256" key="8">
    <source>
        <dbReference type="ARBA" id="ARBA00023146"/>
    </source>
</evidence>
<reference evidence="21" key="1">
    <citation type="submission" date="2025-08" db="UniProtKB">
        <authorList>
            <consortium name="Ensembl"/>
        </authorList>
    </citation>
    <scope>IDENTIFICATION</scope>
</reference>
<name>A0A671FCC1_RHIFE</name>
<evidence type="ECO:0000256" key="10">
    <source>
        <dbReference type="ARBA" id="ARBA00044054"/>
    </source>
</evidence>
<dbReference type="Pfam" id="PF00749">
    <property type="entry name" value="tRNA-synt_1c"/>
    <property type="match status" value="1"/>
</dbReference>
<dbReference type="GO" id="GO:0000049">
    <property type="term" value="F:tRNA binding"/>
    <property type="evidence" value="ECO:0007669"/>
    <property type="project" value="InterPro"/>
</dbReference>
<evidence type="ECO:0000256" key="15">
    <source>
        <dbReference type="ARBA" id="ARBA00047479"/>
    </source>
</evidence>
<evidence type="ECO:0000256" key="4">
    <source>
        <dbReference type="ARBA" id="ARBA00022598"/>
    </source>
</evidence>
<dbReference type="EC" id="6.1.1.24" evidence="10"/>
<dbReference type="AlphaFoldDB" id="A0A671FCC1"/>
<dbReference type="FunFam" id="3.40.50.620:FF:000045">
    <property type="entry name" value="Glutamate--tRNA ligase, mitochondrial"/>
    <property type="match status" value="1"/>
</dbReference>
<dbReference type="OMA" id="HGATNVM"/>
<evidence type="ECO:0000313" key="22">
    <source>
        <dbReference type="Proteomes" id="UP000472240"/>
    </source>
</evidence>
<evidence type="ECO:0000256" key="17">
    <source>
        <dbReference type="ARBA" id="ARBA00059125"/>
    </source>
</evidence>
<dbReference type="InterPro" id="IPR004527">
    <property type="entry name" value="Glu-tRNA-ligase_bac/mito"/>
</dbReference>
<evidence type="ECO:0000256" key="6">
    <source>
        <dbReference type="ARBA" id="ARBA00022840"/>
    </source>
</evidence>
<comment type="subcellular location">
    <subcellularLocation>
        <location evidence="1">Mitochondrion</location>
    </subcellularLocation>
</comment>
<evidence type="ECO:0000256" key="13">
    <source>
        <dbReference type="ARBA" id="ARBA00044313"/>
    </source>
</evidence>
<dbReference type="InterPro" id="IPR000924">
    <property type="entry name" value="Glu/Gln-tRNA-synth"/>
</dbReference>
<organism evidence="21 22">
    <name type="scientific">Rhinolophus ferrumequinum</name>
    <name type="common">Greater horseshoe bat</name>
    <dbReference type="NCBI Taxonomy" id="59479"/>
    <lineage>
        <taxon>Eukaryota</taxon>
        <taxon>Metazoa</taxon>
        <taxon>Chordata</taxon>
        <taxon>Craniata</taxon>
        <taxon>Vertebrata</taxon>
        <taxon>Euteleostomi</taxon>
        <taxon>Mammalia</taxon>
        <taxon>Eutheria</taxon>
        <taxon>Laurasiatheria</taxon>
        <taxon>Chiroptera</taxon>
        <taxon>Yinpterochiroptera</taxon>
        <taxon>Rhinolophoidea</taxon>
        <taxon>Rhinolophidae</taxon>
        <taxon>Rhinolophinae</taxon>
        <taxon>Rhinolophus</taxon>
    </lineage>
</organism>
<sequence>MAVLLRRLLQPGRPPAALGRNRGQREANLCTGPGATVRVRFAPSPTGFLHLGGLRTALYNYIFAKKHGGTFILRLEDTDQTRLVPGAAENIEDMLAWAGIPPDESPRRGGPAGPYLQSQRLELYAQAADALVRTGAAYPCFCSPQRLELLKKEALRNRQTPRYDNRCRNLSQQQVAQKLASDPKPAIRFRLDEEAPAFQDLVYGWTRHEVASVEGDPVVLKSDGFPTYHLACVVDDHHMGVSHVLRGSEWLVSTTKHLLLYRALGWPPPCFAHLPLLVNADGSKLSKRQGDLVLERLAAAGFLPDALLDMVTNCGSGFAENQMGRTLAELIAQFDLSRVTCHSALLDLEKLPEFNRLHLSRLVSSETQRRQLVEKLQALVEEAFGSQLRDTAVLDPAYVERVILLRQGHICRLQDLVSPSHSYLWTRPAVGRAQLGAISDKVDVIATRVLGLLEGRAASLTQDTLNAELRRLSEGLDGTKHSHVMKLLRVALSGQQVSRAGGRLCVGPFSSGSSAGAQLSFGDEMNVTW</sequence>
<feature type="domain" description="Glutamyl/glutaminyl-tRNA synthetase class Ib catalytic" evidence="19">
    <location>
        <begin position="37"/>
        <end position="351"/>
    </location>
</feature>
<dbReference type="InterPro" id="IPR045462">
    <property type="entry name" value="aa-tRNA-synth_I_cd-bd"/>
</dbReference>
<keyword evidence="8 18" id="KW-0030">Aminoacyl-tRNA synthetase</keyword>
<dbReference type="GO" id="GO:0008270">
    <property type="term" value="F:zinc ion binding"/>
    <property type="evidence" value="ECO:0007669"/>
    <property type="project" value="InterPro"/>
</dbReference>
<dbReference type="CDD" id="cd00808">
    <property type="entry name" value="GluRS_core"/>
    <property type="match status" value="1"/>
</dbReference>
<accession>A0A671FCC1</accession>
<comment type="catalytic activity">
    <reaction evidence="14">
        <text>tRNA(Glu) + L-glutamate + ATP = L-glutamyl-tRNA(Glu) + AMP + diphosphate</text>
        <dbReference type="Rhea" id="RHEA:23540"/>
        <dbReference type="Rhea" id="RHEA-COMP:9663"/>
        <dbReference type="Rhea" id="RHEA-COMP:9680"/>
        <dbReference type="ChEBI" id="CHEBI:29985"/>
        <dbReference type="ChEBI" id="CHEBI:30616"/>
        <dbReference type="ChEBI" id="CHEBI:33019"/>
        <dbReference type="ChEBI" id="CHEBI:78442"/>
        <dbReference type="ChEBI" id="CHEBI:78520"/>
        <dbReference type="ChEBI" id="CHEBI:456215"/>
        <dbReference type="EC" id="6.1.1.17"/>
    </reaction>
    <physiologicalReaction direction="left-to-right" evidence="14">
        <dbReference type="Rhea" id="RHEA:23541"/>
    </physiologicalReaction>
</comment>
<dbReference type="PRINTS" id="PR00987">
    <property type="entry name" value="TRNASYNTHGLU"/>
</dbReference>
<dbReference type="InterPro" id="IPR033910">
    <property type="entry name" value="GluRS_core"/>
</dbReference>
<evidence type="ECO:0000256" key="11">
    <source>
        <dbReference type="ARBA" id="ARBA00044142"/>
    </source>
</evidence>
<dbReference type="GO" id="GO:0005739">
    <property type="term" value="C:mitochondrion"/>
    <property type="evidence" value="ECO:0007669"/>
    <property type="project" value="UniProtKB-SubCell"/>
</dbReference>
<dbReference type="HAMAP" id="MF_00022">
    <property type="entry name" value="Glu_tRNA_synth_type1"/>
    <property type="match status" value="1"/>
</dbReference>
<evidence type="ECO:0000256" key="16">
    <source>
        <dbReference type="ARBA" id="ARBA00047689"/>
    </source>
</evidence>
<dbReference type="GO" id="GO:0006424">
    <property type="term" value="P:glutamyl-tRNA aminoacylation"/>
    <property type="evidence" value="ECO:0007669"/>
    <property type="project" value="Ensembl"/>
</dbReference>
<dbReference type="InterPro" id="IPR020058">
    <property type="entry name" value="Glu/Gln-tRNA-synth_Ib_cat-dom"/>
</dbReference>
<dbReference type="InterPro" id="IPR014729">
    <property type="entry name" value="Rossmann-like_a/b/a_fold"/>
</dbReference>